<evidence type="ECO:0000256" key="2">
    <source>
        <dbReference type="ARBA" id="ARBA00022692"/>
    </source>
</evidence>
<keyword evidence="4 5" id="KW-0472">Membrane</keyword>
<evidence type="ECO:0000256" key="5">
    <source>
        <dbReference type="SAM" id="Phobius"/>
    </source>
</evidence>
<evidence type="ECO:0000259" key="6">
    <source>
        <dbReference type="Pfam" id="PF13705"/>
    </source>
</evidence>
<feature type="transmembrane region" description="Helical" evidence="5">
    <location>
        <begin position="64"/>
        <end position="80"/>
    </location>
</feature>
<organism evidence="7 8">
    <name type="scientific">Pseudolycoriella hygida</name>
    <dbReference type="NCBI Taxonomy" id="35572"/>
    <lineage>
        <taxon>Eukaryota</taxon>
        <taxon>Metazoa</taxon>
        <taxon>Ecdysozoa</taxon>
        <taxon>Arthropoda</taxon>
        <taxon>Hexapoda</taxon>
        <taxon>Insecta</taxon>
        <taxon>Pterygota</taxon>
        <taxon>Neoptera</taxon>
        <taxon>Endopterygota</taxon>
        <taxon>Diptera</taxon>
        <taxon>Nematocera</taxon>
        <taxon>Sciaroidea</taxon>
        <taxon>Sciaridae</taxon>
        <taxon>Pseudolycoriella</taxon>
    </lineage>
</organism>
<dbReference type="AlphaFoldDB" id="A0A9Q0S1H6"/>
<feature type="domain" description="TRC8-like N-terminal" evidence="6">
    <location>
        <begin position="35"/>
        <end position="99"/>
    </location>
</feature>
<feature type="domain" description="TRC8-like N-terminal" evidence="6">
    <location>
        <begin position="111"/>
        <end position="310"/>
    </location>
</feature>
<evidence type="ECO:0000313" key="8">
    <source>
        <dbReference type="Proteomes" id="UP001151699"/>
    </source>
</evidence>
<dbReference type="InterPro" id="IPR025754">
    <property type="entry name" value="TRC8_N_dom"/>
</dbReference>
<dbReference type="Pfam" id="PF13705">
    <property type="entry name" value="TRC8_N"/>
    <property type="match status" value="3"/>
</dbReference>
<comment type="caution">
    <text evidence="7">The sequence shown here is derived from an EMBL/GenBank/DDBJ whole genome shotgun (WGS) entry which is preliminary data.</text>
</comment>
<dbReference type="Proteomes" id="UP001151699">
    <property type="component" value="Chromosome X"/>
</dbReference>
<dbReference type="OrthoDB" id="4348522at2759"/>
<name>A0A9Q0S1H6_9DIPT</name>
<feature type="transmembrane region" description="Helical" evidence="5">
    <location>
        <begin position="164"/>
        <end position="182"/>
    </location>
</feature>
<protein>
    <submittedName>
        <fullName evidence="7">Protein TRC8 like</fullName>
    </submittedName>
</protein>
<reference evidence="7" key="1">
    <citation type="submission" date="2022-07" db="EMBL/GenBank/DDBJ databases">
        <authorList>
            <person name="Trinca V."/>
            <person name="Uliana J.V.C."/>
            <person name="Torres T.T."/>
            <person name="Ward R.J."/>
            <person name="Monesi N."/>
        </authorList>
    </citation>
    <scope>NUCLEOTIDE SEQUENCE</scope>
    <source>
        <strain evidence="7">HSMRA1968</strain>
        <tissue evidence="7">Whole embryos</tissue>
    </source>
</reference>
<evidence type="ECO:0000256" key="3">
    <source>
        <dbReference type="ARBA" id="ARBA00022989"/>
    </source>
</evidence>
<feature type="transmembrane region" description="Helical" evidence="5">
    <location>
        <begin position="294"/>
        <end position="318"/>
    </location>
</feature>
<accession>A0A9Q0S1H6</accession>
<keyword evidence="2 5" id="KW-0812">Transmembrane</keyword>
<evidence type="ECO:0000256" key="4">
    <source>
        <dbReference type="ARBA" id="ARBA00023136"/>
    </source>
</evidence>
<comment type="subcellular location">
    <subcellularLocation>
        <location evidence="1">Membrane</location>
        <topology evidence="1">Multi-pass membrane protein</topology>
    </subcellularLocation>
</comment>
<gene>
    <name evidence="7" type="primary">Trc8_0</name>
    <name evidence="7" type="ORF">Bhyg_12782</name>
</gene>
<feature type="transmembrane region" description="Helical" evidence="5">
    <location>
        <begin position="31"/>
        <end position="52"/>
    </location>
</feature>
<feature type="non-terminal residue" evidence="7">
    <location>
        <position position="505"/>
    </location>
</feature>
<proteinExistence type="predicted"/>
<sequence length="505" mass="57058">MSAINLISDSPNILQDILSLNVTCLPDPGGAAVSILCHFIGQWLMGLLFAHVHYGPRNEIVQKWIPYNFLMPILLAMLPLPHQLLMHSPAFAAILPVVLSIDTREYETDVDVWDEWNRLDIHSVLRTFWILRTIGQLFSAIVFSEEVFMWSTVAQNLLAGGSETLIAIFGMASIVSAICLQIEKLVQLFVPCEIECHTFDSISFDNFLRLTVEDGLTFLSPEKRFVGLCRHLCSLIITLLHLIHHTITPVWISLNATGNPSRKKYARTLLLYMFVLVVAIALVAMLWTKHSSSIWLLIVTICAVQFIVKVNAIPLLVIRMRHDGRFSVLHASSTISEVKTLEDRALGLPGCLSSRQVVSAFQDRSSLSKKDRRVLVTLSTHTLVLLDSRRQTSWEKFDDYVYYLNAFSDLAQMSVSILLGANYLWILVFESEYFSYKASLYFFEHGAVIRLASLAVIAKYARCDAKAIWTKFMKRRKTAREISSLADASEAQLGMLDDVCSICYQ</sequence>
<keyword evidence="8" id="KW-1185">Reference proteome</keyword>
<evidence type="ECO:0000256" key="1">
    <source>
        <dbReference type="ARBA" id="ARBA00004141"/>
    </source>
</evidence>
<feature type="transmembrane region" description="Helical" evidence="5">
    <location>
        <begin position="269"/>
        <end position="288"/>
    </location>
</feature>
<dbReference type="EMBL" id="WJQU01000003">
    <property type="protein sequence ID" value="KAJ6640033.1"/>
    <property type="molecule type" value="Genomic_DNA"/>
</dbReference>
<evidence type="ECO:0000313" key="7">
    <source>
        <dbReference type="EMBL" id="KAJ6640033.1"/>
    </source>
</evidence>
<dbReference type="GO" id="GO:0016020">
    <property type="term" value="C:membrane"/>
    <property type="evidence" value="ECO:0007669"/>
    <property type="project" value="UniProtKB-SubCell"/>
</dbReference>
<feature type="domain" description="TRC8-like N-terminal" evidence="6">
    <location>
        <begin position="373"/>
        <end position="431"/>
    </location>
</feature>
<keyword evidence="3 5" id="KW-1133">Transmembrane helix</keyword>